<proteinExistence type="predicted"/>
<dbReference type="FunFam" id="3.40.30.10:FF:000166">
    <property type="entry name" value="Thioredoxin-like protein AAED1, chloroplastic"/>
    <property type="match status" value="1"/>
</dbReference>
<dbReference type="AlphaFoldDB" id="W9SJU5"/>
<evidence type="ECO:0008006" key="3">
    <source>
        <dbReference type="Google" id="ProtNLM"/>
    </source>
</evidence>
<organism evidence="1 2">
    <name type="scientific">Morus notabilis</name>
    <dbReference type="NCBI Taxonomy" id="981085"/>
    <lineage>
        <taxon>Eukaryota</taxon>
        <taxon>Viridiplantae</taxon>
        <taxon>Streptophyta</taxon>
        <taxon>Embryophyta</taxon>
        <taxon>Tracheophyta</taxon>
        <taxon>Spermatophyta</taxon>
        <taxon>Magnoliopsida</taxon>
        <taxon>eudicotyledons</taxon>
        <taxon>Gunneridae</taxon>
        <taxon>Pentapetalae</taxon>
        <taxon>rosids</taxon>
        <taxon>fabids</taxon>
        <taxon>Rosales</taxon>
        <taxon>Moraceae</taxon>
        <taxon>Moreae</taxon>
        <taxon>Morus</taxon>
    </lineage>
</organism>
<dbReference type="InterPro" id="IPR036249">
    <property type="entry name" value="Thioredoxin-like_sf"/>
</dbReference>
<dbReference type="EMBL" id="KE345719">
    <property type="protein sequence ID" value="EXC12615.1"/>
    <property type="molecule type" value="Genomic_DNA"/>
</dbReference>
<dbReference type="Proteomes" id="UP000030645">
    <property type="component" value="Unassembled WGS sequence"/>
</dbReference>
<sequence length="240" mass="25808">MALTSARALHAPPLSFPSFPSLCSRPPSLAIPNSHAPSLSAAAQSPKSTTRVVVGLRRHVVARAAVSDIGPSIGEILGDVSIFTAAGEPVLFKDLWDQNEGIAVVALLRHFGCPCCWELASTLKEAKERFDSAGVKLVAVGVGTPNKARILAERLPFPMDCLYADPDRKAKVFSRFEALQKAVKNYTIEATPDDQSSVLQQGGMFVFKGKQLLYARKDEGTGDHAPLDDIFDVCCKFPVS</sequence>
<gene>
    <name evidence="1" type="ORF">L484_012993</name>
</gene>
<dbReference type="PANTHER" id="PTHR28630">
    <property type="match status" value="1"/>
</dbReference>
<evidence type="ECO:0000313" key="1">
    <source>
        <dbReference type="EMBL" id="EXC12615.1"/>
    </source>
</evidence>
<reference evidence="2" key="1">
    <citation type="submission" date="2013-01" db="EMBL/GenBank/DDBJ databases">
        <title>Draft Genome Sequence of a Mulberry Tree, Morus notabilis C.K. Schneid.</title>
        <authorList>
            <person name="He N."/>
            <person name="Zhao S."/>
        </authorList>
    </citation>
    <scope>NUCLEOTIDE SEQUENCE</scope>
</reference>
<dbReference type="eggNOG" id="KOG4498">
    <property type="taxonomic scope" value="Eukaryota"/>
</dbReference>
<evidence type="ECO:0000313" key="2">
    <source>
        <dbReference type="Proteomes" id="UP000030645"/>
    </source>
</evidence>
<accession>W9SJU5</accession>
<dbReference type="PANTHER" id="PTHR28630:SF23">
    <property type="entry name" value="THIOREDOXIN SUPERFAMILY PROTEIN"/>
    <property type="match status" value="1"/>
</dbReference>
<dbReference type="Gene3D" id="3.40.30.10">
    <property type="entry name" value="Glutaredoxin"/>
    <property type="match status" value="1"/>
</dbReference>
<dbReference type="SUPFAM" id="SSF52833">
    <property type="entry name" value="Thioredoxin-like"/>
    <property type="match status" value="1"/>
</dbReference>
<name>W9SJU5_9ROSA</name>
<protein>
    <recommendedName>
        <fullName evidence="3">Thioredoxin-like protein AAED1</fullName>
    </recommendedName>
</protein>
<dbReference type="InterPro" id="IPR032801">
    <property type="entry name" value="PXL2A/B/C"/>
</dbReference>
<dbReference type="Pfam" id="PF13911">
    <property type="entry name" value="AhpC-TSA_2"/>
    <property type="match status" value="1"/>
</dbReference>
<keyword evidence="2" id="KW-1185">Reference proteome</keyword>
<dbReference type="CDD" id="cd02970">
    <property type="entry name" value="PRX_like2"/>
    <property type="match status" value="1"/>
</dbReference>
<dbReference type="STRING" id="981085.W9SJU5"/>
<dbReference type="GO" id="GO:0009507">
    <property type="term" value="C:chloroplast"/>
    <property type="evidence" value="ECO:0007669"/>
    <property type="project" value="TreeGrafter"/>
</dbReference>